<dbReference type="GO" id="GO:0016874">
    <property type="term" value="F:ligase activity"/>
    <property type="evidence" value="ECO:0007669"/>
    <property type="project" value="UniProtKB-KW"/>
</dbReference>
<protein>
    <submittedName>
        <fullName evidence="1">2-succinylbenzoate-CoA ligase</fullName>
    </submittedName>
</protein>
<sequence length="54" mass="5751">QSLLAHCADRLAGFKRPKTIGFADGLPRTASGTVDRDAVRDRLLEDGIDAAESP</sequence>
<name>A0ABD5SHG2_9EURY</name>
<dbReference type="InterPro" id="IPR045851">
    <property type="entry name" value="AMP-bd_C_sf"/>
</dbReference>
<feature type="non-terminal residue" evidence="1">
    <location>
        <position position="1"/>
    </location>
</feature>
<dbReference type="AlphaFoldDB" id="A0ABD5SHG2"/>
<accession>A0ABD5SHG2</accession>
<dbReference type="Proteomes" id="UP001596383">
    <property type="component" value="Unassembled WGS sequence"/>
</dbReference>
<dbReference type="SUPFAM" id="SSF56801">
    <property type="entry name" value="Acetyl-CoA synthetase-like"/>
    <property type="match status" value="1"/>
</dbReference>
<evidence type="ECO:0000313" key="2">
    <source>
        <dbReference type="Proteomes" id="UP001596383"/>
    </source>
</evidence>
<comment type="caution">
    <text evidence="1">The sequence shown here is derived from an EMBL/GenBank/DDBJ whole genome shotgun (WGS) entry which is preliminary data.</text>
</comment>
<proteinExistence type="predicted"/>
<keyword evidence="1" id="KW-0436">Ligase</keyword>
<reference evidence="1 2" key="1">
    <citation type="journal article" date="2019" name="Int. J. Syst. Evol. Microbiol.">
        <title>The Global Catalogue of Microorganisms (GCM) 10K type strain sequencing project: providing services to taxonomists for standard genome sequencing and annotation.</title>
        <authorList>
            <consortium name="The Broad Institute Genomics Platform"/>
            <consortium name="The Broad Institute Genome Sequencing Center for Infectious Disease"/>
            <person name="Wu L."/>
            <person name="Ma J."/>
        </authorList>
    </citation>
    <scope>NUCLEOTIDE SEQUENCE [LARGE SCALE GENOMIC DNA]</scope>
    <source>
        <strain evidence="1 2">LMG 29247</strain>
    </source>
</reference>
<organism evidence="1 2">
    <name type="scientific">Natrinema soli</name>
    <dbReference type="NCBI Taxonomy" id="1930624"/>
    <lineage>
        <taxon>Archaea</taxon>
        <taxon>Methanobacteriati</taxon>
        <taxon>Methanobacteriota</taxon>
        <taxon>Stenosarchaea group</taxon>
        <taxon>Halobacteria</taxon>
        <taxon>Halobacteriales</taxon>
        <taxon>Natrialbaceae</taxon>
        <taxon>Natrinema</taxon>
    </lineage>
</organism>
<gene>
    <name evidence="1" type="ORF">ACFQE6_05340</name>
</gene>
<dbReference type="Gene3D" id="3.30.300.30">
    <property type="match status" value="1"/>
</dbReference>
<keyword evidence="2" id="KW-1185">Reference proteome</keyword>
<dbReference type="EMBL" id="JBHSWV010000086">
    <property type="protein sequence ID" value="MFC6764477.1"/>
    <property type="molecule type" value="Genomic_DNA"/>
</dbReference>
<evidence type="ECO:0000313" key="1">
    <source>
        <dbReference type="EMBL" id="MFC6764477.1"/>
    </source>
</evidence>